<gene>
    <name evidence="3" type="primary">TFC4</name>
    <name evidence="3" type="ORF">JDV02_005875</name>
</gene>
<dbReference type="PANTHER" id="PTHR23082:SF0">
    <property type="entry name" value="GENERAL TRANSCRIPTION FACTOR 3C POLYPEPTIDE 3"/>
    <property type="match status" value="1"/>
</dbReference>
<evidence type="ECO:0000313" key="4">
    <source>
        <dbReference type="Proteomes" id="UP000829364"/>
    </source>
</evidence>
<dbReference type="Pfam" id="PF13432">
    <property type="entry name" value="TPR_16"/>
    <property type="match status" value="2"/>
</dbReference>
<dbReference type="GeneID" id="72067824"/>
<dbReference type="SMART" id="SM00028">
    <property type="entry name" value="TPR"/>
    <property type="match status" value="7"/>
</dbReference>
<dbReference type="RefSeq" id="XP_047843189.1">
    <property type="nucleotide sequence ID" value="XM_047987205.1"/>
</dbReference>
<dbReference type="KEGG" id="ptkz:JDV02_005875"/>
<dbReference type="OrthoDB" id="9991317at2759"/>
<dbReference type="InterPro" id="IPR011990">
    <property type="entry name" value="TPR-like_helical_dom_sf"/>
</dbReference>
<feature type="region of interest" description="Disordered" evidence="2">
    <location>
        <begin position="1"/>
        <end position="26"/>
    </location>
</feature>
<accession>A0A9Q8QHC3</accession>
<feature type="repeat" description="TPR" evidence="1">
    <location>
        <begin position="422"/>
        <end position="455"/>
    </location>
</feature>
<keyword evidence="4" id="KW-1185">Reference proteome</keyword>
<protein>
    <submittedName>
        <fullName evidence="3">Transcription factor TFIIIC subunit tfc4</fullName>
    </submittedName>
</protein>
<dbReference type="Gene3D" id="1.25.40.10">
    <property type="entry name" value="Tetratricopeptide repeat domain"/>
    <property type="match status" value="3"/>
</dbReference>
<dbReference type="EMBL" id="CP086358">
    <property type="protein sequence ID" value="UNI19708.1"/>
    <property type="molecule type" value="Genomic_DNA"/>
</dbReference>
<dbReference type="GO" id="GO:0000127">
    <property type="term" value="C:transcription factor TFIIIC complex"/>
    <property type="evidence" value="ECO:0007669"/>
    <property type="project" value="TreeGrafter"/>
</dbReference>
<evidence type="ECO:0000313" key="3">
    <source>
        <dbReference type="EMBL" id="UNI19708.1"/>
    </source>
</evidence>
<sequence length="976" mass="109470">MDVSDRREYGSLERETRDSSDADSDLEELQGDIAKFDESVREFLASHHGSSDVPRLARGGARGRGARGPRKAAKPRGDITARLSRVNQAFLAGDYDQAVDLAFEVIRINAETHQAWTALSSIFRERGELDRALSAMVYAAHLRPKDVSGWLRCASFALDTIEEDEKTNLNTARLCYSAALRADPTHIDARLGKAAVCHRQGHHAAAVAEYKIVLRSRPYDLDLVRKLAESCVDSKNPSTTLPTAIQAYRQFFDHGVESQSSDDLQPLWHDVGIYVELFAAAERYGEAIHELKALSRWLVGRVSEKFWDDYQADDREWDIDADRRSHVSDYSANHFNQTLYGSALPLDLRVRLATYRLRLSHESEALRHLDWFDTSDSRTADFVGDFPFLIYELGTELARCGRQGLAAKYFELLRREVTEPDPATLLQLGRCYLTLGEQPAAEECFLAAIDADEDSIEARVELANMYERAREDEEALILAAEAMALKEAREQPSSAPLEGDGESPEAIQRPKRAVGSKQRMRKPRAQAADSTAAAGDVSKKSIVPRRYRPKRLAGPDKRLQDEQARAVKLSHQYEAVRDLKRQIMAGRHDLVPTWMATSKELVDDFRSLKRFYTWDKYLRFLGPRGPPQHPGAGETHDSELTQMYERLTRSIAPHGDFHGRDLTIAGLMSHEGIAFEDWLDLFLDYAIGLAIAHRREEAYQICQAARDSTVFQSSKHEFAIYVAWSVCAIYTSDEERCVSVARHLMRDGAITDSYRMFALLSRLCQSPVSWYTSGPAQKFILRQIKAIDARNGGVPAEATGQSGTIDAGGQQRVRGFEVDVCLLMLYGHILFTSTSYAYSLGYFLRARSLDPTNSMVNLSLGLAYVHYGLKRQSANRQYLLLQGQTFLFQYLQGAPGMANESNTTKAERFYNVGRLFQLLGISYLGSNYYATALELCRKEEGGKDLSACIVLNSVVSLLSVGNKALALSLLKSNLKL</sequence>
<dbReference type="InterPro" id="IPR039340">
    <property type="entry name" value="Tfc4/TFIIIC-102/Sfc4"/>
</dbReference>
<dbReference type="PROSITE" id="PS50005">
    <property type="entry name" value="TPR"/>
    <property type="match status" value="2"/>
</dbReference>
<feature type="repeat" description="TPR" evidence="1">
    <location>
        <begin position="113"/>
        <end position="146"/>
    </location>
</feature>
<dbReference type="SUPFAM" id="SSF48452">
    <property type="entry name" value="TPR-like"/>
    <property type="match status" value="1"/>
</dbReference>
<feature type="compositionally biased region" description="Low complexity" evidence="2">
    <location>
        <begin position="525"/>
        <end position="534"/>
    </location>
</feature>
<evidence type="ECO:0000256" key="1">
    <source>
        <dbReference type="PROSITE-ProRule" id="PRU00339"/>
    </source>
</evidence>
<feature type="compositionally biased region" description="Basic and acidic residues" evidence="2">
    <location>
        <begin position="1"/>
        <end position="20"/>
    </location>
</feature>
<evidence type="ECO:0000256" key="2">
    <source>
        <dbReference type="SAM" id="MobiDB-lite"/>
    </source>
</evidence>
<dbReference type="AlphaFoldDB" id="A0A9Q8QHC3"/>
<reference evidence="3" key="1">
    <citation type="submission" date="2021-11" db="EMBL/GenBank/DDBJ databases">
        <title>Purpureocillium_takamizusanense_genome.</title>
        <authorList>
            <person name="Nguyen N.-H."/>
        </authorList>
    </citation>
    <scope>NUCLEOTIDE SEQUENCE</scope>
    <source>
        <strain evidence="3">PT3</strain>
    </source>
</reference>
<dbReference type="Proteomes" id="UP000829364">
    <property type="component" value="Chromosome 5"/>
</dbReference>
<feature type="compositionally biased region" description="Basic residues" evidence="2">
    <location>
        <begin position="64"/>
        <end position="74"/>
    </location>
</feature>
<proteinExistence type="predicted"/>
<organism evidence="3 4">
    <name type="scientific">Purpureocillium takamizusanense</name>
    <dbReference type="NCBI Taxonomy" id="2060973"/>
    <lineage>
        <taxon>Eukaryota</taxon>
        <taxon>Fungi</taxon>
        <taxon>Dikarya</taxon>
        <taxon>Ascomycota</taxon>
        <taxon>Pezizomycotina</taxon>
        <taxon>Sordariomycetes</taxon>
        <taxon>Hypocreomycetidae</taxon>
        <taxon>Hypocreales</taxon>
        <taxon>Ophiocordycipitaceae</taxon>
        <taxon>Purpureocillium</taxon>
    </lineage>
</organism>
<keyword evidence="1" id="KW-0802">TPR repeat</keyword>
<feature type="compositionally biased region" description="Basic residues" evidence="2">
    <location>
        <begin position="509"/>
        <end position="524"/>
    </location>
</feature>
<dbReference type="InterPro" id="IPR019734">
    <property type="entry name" value="TPR_rpt"/>
</dbReference>
<feature type="compositionally biased region" description="Basic residues" evidence="2">
    <location>
        <begin position="542"/>
        <end position="551"/>
    </location>
</feature>
<name>A0A9Q8QHC3_9HYPO</name>
<dbReference type="GO" id="GO:0006383">
    <property type="term" value="P:transcription by RNA polymerase III"/>
    <property type="evidence" value="ECO:0007669"/>
    <property type="project" value="InterPro"/>
</dbReference>
<feature type="region of interest" description="Disordered" evidence="2">
    <location>
        <begin position="488"/>
        <end position="561"/>
    </location>
</feature>
<feature type="region of interest" description="Disordered" evidence="2">
    <location>
        <begin position="46"/>
        <end position="76"/>
    </location>
</feature>
<dbReference type="PANTHER" id="PTHR23082">
    <property type="entry name" value="TRANSCRIPTION INITIATION FACTOR IIIC TFIIIC , POLYPEPTIDE 3-RELATED"/>
    <property type="match status" value="1"/>
</dbReference>